<dbReference type="PANTHER" id="PTHR11875">
    <property type="entry name" value="TESTIS-SPECIFIC Y-ENCODED PROTEIN"/>
    <property type="match status" value="1"/>
</dbReference>
<sequence length="408" mass="46241">MAEPIRNKRSEVTAPTPQNTPLQNAPISSHAQQPGVSSIKEEDMERAAAASLLTQNPKLVQMIQGKLSSLMGQSSGYIESLPAPVRRRVACLRAIQQDHARLEAELQAEVLELEKKYFAKFTPLYEKRSDIVNGKAEPTDEDVQRGDDDEYGHNLREAGEAAQSSQAGDAANDVTGIPEFWLSAMKNQISLAEMITDRDEAALKHLVDVRMEYLDMPGFRLIFEFATNEFFSDKVLTKTYYYQTEAGYGGDYIYDHAEGHKIEWHPGKDLTVRVEAKKQRNKNTKQTRIVKKSVPTESFFNFFSPPKPPSDEDEDDDDVASDIEERLELDYQLGEDIKEKLIPRAIHWFTGEALAFEELDDDDMEHEDFDDDDDDEDDMSEDHDDDDESDDDDDSGKPKQEAAECKQS</sequence>
<feature type="region of interest" description="Disordered" evidence="3">
    <location>
        <begin position="133"/>
        <end position="152"/>
    </location>
</feature>
<dbReference type="InterPro" id="IPR002164">
    <property type="entry name" value="NAP_family"/>
</dbReference>
<dbReference type="GO" id="GO:0042802">
    <property type="term" value="F:identical protein binding"/>
    <property type="evidence" value="ECO:0007669"/>
    <property type="project" value="EnsemblFungi"/>
</dbReference>
<feature type="compositionally biased region" description="Basic and acidic residues" evidence="3">
    <location>
        <begin position="395"/>
        <end position="408"/>
    </location>
</feature>
<dbReference type="FunFam" id="1.20.5.1500:FF:000001">
    <property type="entry name" value="Nucleosome assembly protein 1-like 1"/>
    <property type="match status" value="1"/>
</dbReference>
<dbReference type="OrthoDB" id="27325at2759"/>
<protein>
    <submittedName>
        <fullName evidence="4">Putative nucleosome assembly protein</fullName>
    </submittedName>
</protein>
<comment type="similarity">
    <text evidence="1 2">Belongs to the nucleosome assembly protein (NAP) family.</text>
</comment>
<dbReference type="InterPro" id="IPR037231">
    <property type="entry name" value="NAP-like_sf"/>
</dbReference>
<dbReference type="GO" id="GO:0098841">
    <property type="term" value="P:protein localization to cell division site after cytokinesis"/>
    <property type="evidence" value="ECO:0007669"/>
    <property type="project" value="EnsemblFungi"/>
</dbReference>
<feature type="compositionally biased region" description="Acidic residues" evidence="3">
    <location>
        <begin position="357"/>
        <end position="394"/>
    </location>
</feature>
<feature type="compositionally biased region" description="Polar residues" evidence="3">
    <location>
        <begin position="13"/>
        <end position="36"/>
    </location>
</feature>
<name>A0A0N0RT34_ESCWE</name>
<dbReference type="GO" id="GO:0007117">
    <property type="term" value="P:budding cell bud growth"/>
    <property type="evidence" value="ECO:0007669"/>
    <property type="project" value="EnsemblFungi"/>
</dbReference>
<evidence type="ECO:0000313" key="5">
    <source>
        <dbReference type="Proteomes" id="UP000053831"/>
    </source>
</evidence>
<feature type="region of interest" description="Disordered" evidence="3">
    <location>
        <begin position="357"/>
        <end position="408"/>
    </location>
</feature>
<keyword evidence="5" id="KW-1185">Reference proteome</keyword>
<dbReference type="GO" id="GO:0006334">
    <property type="term" value="P:nucleosome assembly"/>
    <property type="evidence" value="ECO:0007669"/>
    <property type="project" value="EnsemblFungi"/>
</dbReference>
<dbReference type="Gene3D" id="3.30.1120.90">
    <property type="entry name" value="Nucleosome assembly protein"/>
    <property type="match status" value="1"/>
</dbReference>
<gene>
    <name evidence="4" type="ORF">ESCO_002563</name>
</gene>
<dbReference type="GO" id="GO:1990317">
    <property type="term" value="C:Gin4 complex"/>
    <property type="evidence" value="ECO:0007669"/>
    <property type="project" value="EnsemblFungi"/>
</dbReference>
<reference evidence="4 5" key="1">
    <citation type="submission" date="2015-07" db="EMBL/GenBank/DDBJ databases">
        <title>The genome of the fungus Escovopsis weberi, a specialized disease agent of ant agriculture.</title>
        <authorList>
            <person name="de Man T.J."/>
            <person name="Stajich J.E."/>
            <person name="Kubicek C.P."/>
            <person name="Chenthamara K."/>
            <person name="Atanasova L."/>
            <person name="Druzhinina I.S."/>
            <person name="Birnbaum S."/>
            <person name="Barribeau S.M."/>
            <person name="Teiling C."/>
            <person name="Suen G."/>
            <person name="Currie C."/>
            <person name="Gerardo N.M."/>
        </authorList>
    </citation>
    <scope>NUCLEOTIDE SEQUENCE [LARGE SCALE GENOMIC DNA]</scope>
</reference>
<accession>A0A0N0RT34</accession>
<feature type="region of interest" description="Disordered" evidence="3">
    <location>
        <begin position="1"/>
        <end position="43"/>
    </location>
</feature>
<feature type="compositionally biased region" description="Basic and acidic residues" evidence="3">
    <location>
        <begin position="1"/>
        <end position="11"/>
    </location>
</feature>
<dbReference type="GO" id="GO:0000511">
    <property type="term" value="F:H2A-H2B histone complex chaperone activity"/>
    <property type="evidence" value="ECO:0007669"/>
    <property type="project" value="EnsemblFungi"/>
</dbReference>
<dbReference type="GO" id="GO:0008047">
    <property type="term" value="F:enzyme activator activity"/>
    <property type="evidence" value="ECO:0007669"/>
    <property type="project" value="EnsemblFungi"/>
</dbReference>
<evidence type="ECO:0000256" key="3">
    <source>
        <dbReference type="SAM" id="MobiDB-lite"/>
    </source>
</evidence>
<dbReference type="Pfam" id="PF00956">
    <property type="entry name" value="NAP"/>
    <property type="match status" value="1"/>
</dbReference>
<dbReference type="SUPFAM" id="SSF143113">
    <property type="entry name" value="NAP-like"/>
    <property type="match status" value="1"/>
</dbReference>
<dbReference type="Gene3D" id="1.20.5.1500">
    <property type="match status" value="1"/>
</dbReference>
<comment type="caution">
    <text evidence="4">The sequence shown here is derived from an EMBL/GenBank/DDBJ whole genome shotgun (WGS) entry which is preliminary data.</text>
</comment>
<dbReference type="FunFam" id="3.30.1120.90:FF:000003">
    <property type="entry name" value="Nucleosome assembly protein"/>
    <property type="match status" value="1"/>
</dbReference>
<dbReference type="GO" id="GO:0032174">
    <property type="term" value="C:cellular bud neck septin collar"/>
    <property type="evidence" value="ECO:0007669"/>
    <property type="project" value="EnsemblFungi"/>
</dbReference>
<evidence type="ECO:0000256" key="1">
    <source>
        <dbReference type="ARBA" id="ARBA00009947"/>
    </source>
</evidence>
<feature type="region of interest" description="Disordered" evidence="3">
    <location>
        <begin position="299"/>
        <end position="319"/>
    </location>
</feature>
<dbReference type="GO" id="GO:0032968">
    <property type="term" value="P:positive regulation of transcription elongation by RNA polymerase II"/>
    <property type="evidence" value="ECO:0007669"/>
    <property type="project" value="EnsemblFungi"/>
</dbReference>
<dbReference type="GO" id="GO:0031116">
    <property type="term" value="P:positive regulation of microtubule polymerization"/>
    <property type="evidence" value="ECO:0007669"/>
    <property type="project" value="EnsemblFungi"/>
</dbReference>
<dbReference type="GO" id="GO:0042274">
    <property type="term" value="P:ribosomal small subunit biogenesis"/>
    <property type="evidence" value="ECO:0007669"/>
    <property type="project" value="EnsemblFungi"/>
</dbReference>
<dbReference type="GO" id="GO:0051082">
    <property type="term" value="F:unfolded protein binding"/>
    <property type="evidence" value="ECO:0007669"/>
    <property type="project" value="EnsemblFungi"/>
</dbReference>
<dbReference type="GO" id="GO:0006337">
    <property type="term" value="P:nucleosome disassembly"/>
    <property type="evidence" value="ECO:0007669"/>
    <property type="project" value="EnsemblFungi"/>
</dbReference>
<dbReference type="AlphaFoldDB" id="A0A0N0RT34"/>
<dbReference type="GO" id="GO:0005634">
    <property type="term" value="C:nucleus"/>
    <property type="evidence" value="ECO:0007669"/>
    <property type="project" value="InterPro"/>
</dbReference>
<dbReference type="EMBL" id="LGSR01000022">
    <property type="protein sequence ID" value="KOS17929.1"/>
    <property type="molecule type" value="Genomic_DNA"/>
</dbReference>
<feature type="compositionally biased region" description="Basic and acidic residues" evidence="3">
    <location>
        <begin position="142"/>
        <end position="152"/>
    </location>
</feature>
<organism evidence="4 5">
    <name type="scientific">Escovopsis weberi</name>
    <dbReference type="NCBI Taxonomy" id="150374"/>
    <lineage>
        <taxon>Eukaryota</taxon>
        <taxon>Fungi</taxon>
        <taxon>Dikarya</taxon>
        <taxon>Ascomycota</taxon>
        <taxon>Pezizomycotina</taxon>
        <taxon>Sordariomycetes</taxon>
        <taxon>Hypocreomycetidae</taxon>
        <taxon>Hypocreales</taxon>
        <taxon>Hypocreaceae</taxon>
        <taxon>Escovopsis</taxon>
    </lineage>
</organism>
<dbReference type="GO" id="GO:0042393">
    <property type="term" value="F:histone binding"/>
    <property type="evidence" value="ECO:0007669"/>
    <property type="project" value="EnsemblFungi"/>
</dbReference>
<dbReference type="STRING" id="150374.A0A0N0RT34"/>
<dbReference type="Proteomes" id="UP000053831">
    <property type="component" value="Unassembled WGS sequence"/>
</dbReference>
<proteinExistence type="inferred from homology"/>
<evidence type="ECO:0000256" key="2">
    <source>
        <dbReference type="RuleBase" id="RU003876"/>
    </source>
</evidence>
<dbReference type="GO" id="GO:0030332">
    <property type="term" value="F:cyclin binding"/>
    <property type="evidence" value="ECO:0007669"/>
    <property type="project" value="EnsemblFungi"/>
</dbReference>
<dbReference type="GO" id="GO:0006607">
    <property type="term" value="P:NLS-bearing protein import into nucleus"/>
    <property type="evidence" value="ECO:0007669"/>
    <property type="project" value="EnsemblFungi"/>
</dbReference>
<evidence type="ECO:0000313" key="4">
    <source>
        <dbReference type="EMBL" id="KOS17929.1"/>
    </source>
</evidence>